<dbReference type="Gene3D" id="3.10.129.10">
    <property type="entry name" value="Hotdog Thioesterase"/>
    <property type="match status" value="1"/>
</dbReference>
<sequence length="418" mass="45998">MVAPSANSSSSLWGMKIQVPHRKYRSSPQLSFGRGGAGRGKFVVVALAPARNDGAVARSSSAAAAIASSSSTTTTALQTAMSRAKTATSSSSFLPPPVTTWTTANKSNIIDGHVDGDNLKLDFRSDFASEPAGGGVLVENGLVYRERVLVKSFEIGPDWKLTMGSLMKYFQDTALSHTACMGIVAEGFGWTPYMRSNNLCWVVTATHVVVNRYPSWGEVFQLDNWLYASGKNGLGNDWLIRDGKTGQVLVRATNCCVMMNKNTRRLSRFVQEVRDEFAPHFLTVSDSVAPRDKRKIQRVTIESADNVRTGLSPGWNDLDINYHVSNVKYIDWIIEGAPRWILESRELCGMTLEYKKECRIDDGGIQSLSKMVGKLEGDGVELEHSLCMEDGSEIMRARTSWRIKSNVRAPAPARCRTV</sequence>
<dbReference type="AlphaFoldDB" id="A0AAV0PU38"/>
<dbReference type="SUPFAM" id="SSF54637">
    <property type="entry name" value="Thioesterase/thiol ester dehydrase-isomerase"/>
    <property type="match status" value="2"/>
</dbReference>
<name>A0AAV0PU38_9ROSI</name>
<keyword evidence="8" id="KW-0809">Transit peptide</keyword>
<evidence type="ECO:0000256" key="2">
    <source>
        <dbReference type="ARBA" id="ARBA00006500"/>
    </source>
</evidence>
<keyword evidence="10 11" id="KW-0275">Fatty acid biosynthesis</keyword>
<comment type="similarity">
    <text evidence="2 11">Belongs to the acyl-ACP thioesterase family.</text>
</comment>
<comment type="subcellular location">
    <subcellularLocation>
        <location evidence="1 11">Plastid</location>
        <location evidence="1 11">Chloroplast</location>
    </subcellularLocation>
</comment>
<comment type="function">
    <text evidence="11">Plays an essential role in chain termination during de novo fatty acid synthesis.</text>
</comment>
<dbReference type="Pfam" id="PF01643">
    <property type="entry name" value="Acyl-ACP_TE"/>
    <property type="match status" value="1"/>
</dbReference>
<evidence type="ECO:0000256" key="8">
    <source>
        <dbReference type="ARBA" id="ARBA00022946"/>
    </source>
</evidence>
<feature type="domain" description="Acyl-ACP thioesterase N-terminal hotdog" evidence="12">
    <location>
        <begin position="141"/>
        <end position="276"/>
    </location>
</feature>
<keyword evidence="4 11" id="KW-0150">Chloroplast</keyword>
<dbReference type="PANTHER" id="PTHR31727:SF11">
    <property type="entry name" value="ACYL-[ACYL-CARRIER-PROTEIN] HYDROLASE"/>
    <property type="match status" value="1"/>
</dbReference>
<protein>
    <recommendedName>
        <fullName evidence="11">Acyl-[acyl-carrier-protein] hydrolase</fullName>
        <ecNumber evidence="11">3.1.2.-</ecNumber>
    </recommendedName>
</protein>
<evidence type="ECO:0000256" key="9">
    <source>
        <dbReference type="ARBA" id="ARBA00023098"/>
    </source>
</evidence>
<dbReference type="InterPro" id="IPR049427">
    <property type="entry name" value="Acyl-ACP_TE_C"/>
</dbReference>
<evidence type="ECO:0000313" key="14">
    <source>
        <dbReference type="EMBL" id="CAI0474481.1"/>
    </source>
</evidence>
<dbReference type="InterPro" id="IPR002864">
    <property type="entry name" value="Acyl-ACP_thioesterase_NHD"/>
</dbReference>
<evidence type="ECO:0000256" key="4">
    <source>
        <dbReference type="ARBA" id="ARBA00022528"/>
    </source>
</evidence>
<dbReference type="Proteomes" id="UP001154282">
    <property type="component" value="Unassembled WGS sequence"/>
</dbReference>
<feature type="domain" description="Acyl-ACP thioesterase-like C-terminal" evidence="13">
    <location>
        <begin position="306"/>
        <end position="402"/>
    </location>
</feature>
<dbReference type="InterPro" id="IPR045023">
    <property type="entry name" value="FATA/B"/>
</dbReference>
<dbReference type="GO" id="GO:0000036">
    <property type="term" value="F:acyl carrier activity"/>
    <property type="evidence" value="ECO:0007669"/>
    <property type="project" value="TreeGrafter"/>
</dbReference>
<reference evidence="14" key="1">
    <citation type="submission" date="2022-08" db="EMBL/GenBank/DDBJ databases">
        <authorList>
            <person name="Gutierrez-Valencia J."/>
        </authorList>
    </citation>
    <scope>NUCLEOTIDE SEQUENCE</scope>
</reference>
<evidence type="ECO:0000256" key="10">
    <source>
        <dbReference type="ARBA" id="ARBA00023160"/>
    </source>
</evidence>
<keyword evidence="6 11" id="KW-0378">Hydrolase</keyword>
<evidence type="ECO:0000259" key="12">
    <source>
        <dbReference type="Pfam" id="PF01643"/>
    </source>
</evidence>
<evidence type="ECO:0000313" key="15">
    <source>
        <dbReference type="Proteomes" id="UP001154282"/>
    </source>
</evidence>
<evidence type="ECO:0000256" key="1">
    <source>
        <dbReference type="ARBA" id="ARBA00004229"/>
    </source>
</evidence>
<evidence type="ECO:0000256" key="11">
    <source>
        <dbReference type="RuleBase" id="RU363096"/>
    </source>
</evidence>
<keyword evidence="7 11" id="KW-0276">Fatty acid metabolism</keyword>
<evidence type="ECO:0000256" key="5">
    <source>
        <dbReference type="ARBA" id="ARBA00022640"/>
    </source>
</evidence>
<evidence type="ECO:0000259" key="13">
    <source>
        <dbReference type="Pfam" id="PF20791"/>
    </source>
</evidence>
<dbReference type="EMBL" id="CAMGYJ010000009">
    <property type="protein sequence ID" value="CAI0474481.1"/>
    <property type="molecule type" value="Genomic_DNA"/>
</dbReference>
<keyword evidence="5 11" id="KW-0934">Plastid</keyword>
<gene>
    <name evidence="14" type="ORF">LITE_LOCUS40056</name>
</gene>
<keyword evidence="15" id="KW-1185">Reference proteome</keyword>
<dbReference type="EC" id="3.1.2.-" evidence="11"/>
<proteinExistence type="inferred from homology"/>
<dbReference type="PANTHER" id="PTHR31727">
    <property type="entry name" value="OLEOYL-ACYL CARRIER PROTEIN THIOESTERASE 1, CHLOROPLASTIC"/>
    <property type="match status" value="1"/>
</dbReference>
<dbReference type="GO" id="GO:0016297">
    <property type="term" value="F:fatty acyl-[ACP] hydrolase activity"/>
    <property type="evidence" value="ECO:0007669"/>
    <property type="project" value="InterPro"/>
</dbReference>
<dbReference type="Pfam" id="PF20791">
    <property type="entry name" value="Acyl-ACP_TE_C"/>
    <property type="match status" value="1"/>
</dbReference>
<organism evidence="14 15">
    <name type="scientific">Linum tenue</name>
    <dbReference type="NCBI Taxonomy" id="586396"/>
    <lineage>
        <taxon>Eukaryota</taxon>
        <taxon>Viridiplantae</taxon>
        <taxon>Streptophyta</taxon>
        <taxon>Embryophyta</taxon>
        <taxon>Tracheophyta</taxon>
        <taxon>Spermatophyta</taxon>
        <taxon>Magnoliopsida</taxon>
        <taxon>eudicotyledons</taxon>
        <taxon>Gunneridae</taxon>
        <taxon>Pentapetalae</taxon>
        <taxon>rosids</taxon>
        <taxon>fabids</taxon>
        <taxon>Malpighiales</taxon>
        <taxon>Linaceae</taxon>
        <taxon>Linum</taxon>
    </lineage>
</organism>
<evidence type="ECO:0000256" key="7">
    <source>
        <dbReference type="ARBA" id="ARBA00022832"/>
    </source>
</evidence>
<keyword evidence="3 11" id="KW-0444">Lipid biosynthesis</keyword>
<accession>A0AAV0PU38</accession>
<dbReference type="GO" id="GO:0009507">
    <property type="term" value="C:chloroplast"/>
    <property type="evidence" value="ECO:0007669"/>
    <property type="project" value="UniProtKB-SubCell"/>
</dbReference>
<evidence type="ECO:0000256" key="6">
    <source>
        <dbReference type="ARBA" id="ARBA00022801"/>
    </source>
</evidence>
<comment type="caution">
    <text evidence="14">The sequence shown here is derived from an EMBL/GenBank/DDBJ whole genome shotgun (WGS) entry which is preliminary data.</text>
</comment>
<evidence type="ECO:0000256" key="3">
    <source>
        <dbReference type="ARBA" id="ARBA00022516"/>
    </source>
</evidence>
<keyword evidence="9 11" id="KW-0443">Lipid metabolism</keyword>
<dbReference type="InterPro" id="IPR029069">
    <property type="entry name" value="HotDog_dom_sf"/>
</dbReference>